<dbReference type="Gene3D" id="1.10.10.10">
    <property type="entry name" value="Winged helix-like DNA-binding domain superfamily/Winged helix DNA-binding domain"/>
    <property type="match status" value="1"/>
</dbReference>
<dbReference type="Proteomes" id="UP000199034">
    <property type="component" value="Unassembled WGS sequence"/>
</dbReference>
<feature type="domain" description="HTH lysR-type" evidence="1">
    <location>
        <begin position="17"/>
        <end position="56"/>
    </location>
</feature>
<dbReference type="GO" id="GO:0003677">
    <property type="term" value="F:DNA binding"/>
    <property type="evidence" value="ECO:0007669"/>
    <property type="project" value="InterPro"/>
</dbReference>
<proteinExistence type="predicted"/>
<protein>
    <submittedName>
        <fullName evidence="2">Regulatory helix-turn-helix protein, lysR family</fullName>
    </submittedName>
</protein>
<dbReference type="STRING" id="1045774.SAMN05421872_1132"/>
<organism evidence="2 3">
    <name type="scientific">Nocardioides lianchengensis</name>
    <dbReference type="NCBI Taxonomy" id="1045774"/>
    <lineage>
        <taxon>Bacteria</taxon>
        <taxon>Bacillati</taxon>
        <taxon>Actinomycetota</taxon>
        <taxon>Actinomycetes</taxon>
        <taxon>Propionibacteriales</taxon>
        <taxon>Nocardioidaceae</taxon>
        <taxon>Nocardioides</taxon>
    </lineage>
</organism>
<reference evidence="2 3" key="1">
    <citation type="submission" date="2016-10" db="EMBL/GenBank/DDBJ databases">
        <authorList>
            <person name="de Groot N.N."/>
        </authorList>
    </citation>
    <scope>NUCLEOTIDE SEQUENCE [LARGE SCALE GENOMIC DNA]</scope>
    <source>
        <strain evidence="2 3">CGMCC 4.6858</strain>
    </source>
</reference>
<dbReference type="RefSeq" id="WP_090860219.1">
    <property type="nucleotide sequence ID" value="NZ_FMZM01000013.1"/>
</dbReference>
<dbReference type="EMBL" id="FMZM01000013">
    <property type="protein sequence ID" value="SDD97459.1"/>
    <property type="molecule type" value="Genomic_DNA"/>
</dbReference>
<dbReference type="GO" id="GO:0003700">
    <property type="term" value="F:DNA-binding transcription factor activity"/>
    <property type="evidence" value="ECO:0007669"/>
    <property type="project" value="InterPro"/>
</dbReference>
<evidence type="ECO:0000259" key="1">
    <source>
        <dbReference type="Pfam" id="PF00126"/>
    </source>
</evidence>
<sequence length="72" mass="7945">MARRDRTPSPVVDELVLQILRTLADGGTTAEAAAAANVSEATVWRRLQAVRQEWGVDHNIQVIVRAVRRGLI</sequence>
<name>A0A1G6Z463_9ACTN</name>
<dbReference type="Pfam" id="PF00126">
    <property type="entry name" value="HTH_1"/>
    <property type="match status" value="1"/>
</dbReference>
<dbReference type="AlphaFoldDB" id="A0A1G6Z463"/>
<dbReference type="SUPFAM" id="SSF46894">
    <property type="entry name" value="C-terminal effector domain of the bipartite response regulators"/>
    <property type="match status" value="1"/>
</dbReference>
<accession>A0A1G6Z463</accession>
<evidence type="ECO:0000313" key="2">
    <source>
        <dbReference type="EMBL" id="SDD97459.1"/>
    </source>
</evidence>
<dbReference type="InterPro" id="IPR016032">
    <property type="entry name" value="Sig_transdc_resp-reg_C-effctor"/>
</dbReference>
<evidence type="ECO:0000313" key="3">
    <source>
        <dbReference type="Proteomes" id="UP000199034"/>
    </source>
</evidence>
<dbReference type="InterPro" id="IPR036388">
    <property type="entry name" value="WH-like_DNA-bd_sf"/>
</dbReference>
<dbReference type="InterPro" id="IPR000847">
    <property type="entry name" value="LysR_HTH_N"/>
</dbReference>
<keyword evidence="3" id="KW-1185">Reference proteome</keyword>
<gene>
    <name evidence="2" type="ORF">SAMN05421872_1132</name>
</gene>